<sequence length="69" mass="7876">MTITRELRNLGDTEAKELGTFNRVLQRQAKRHTILFADLDSVALVGIKSTMQEQNPFAMQFLPFGRPVQ</sequence>
<name>A0A0P1AME3_PLAHL</name>
<organism evidence="1 2">
    <name type="scientific">Plasmopara halstedii</name>
    <name type="common">Downy mildew of sunflower</name>
    <dbReference type="NCBI Taxonomy" id="4781"/>
    <lineage>
        <taxon>Eukaryota</taxon>
        <taxon>Sar</taxon>
        <taxon>Stramenopiles</taxon>
        <taxon>Oomycota</taxon>
        <taxon>Peronosporomycetes</taxon>
        <taxon>Peronosporales</taxon>
        <taxon>Peronosporaceae</taxon>
        <taxon>Plasmopara</taxon>
    </lineage>
</organism>
<proteinExistence type="predicted"/>
<keyword evidence="2" id="KW-1185">Reference proteome</keyword>
<dbReference type="Proteomes" id="UP000054928">
    <property type="component" value="Unassembled WGS sequence"/>
</dbReference>
<reference evidence="2" key="1">
    <citation type="submission" date="2014-09" db="EMBL/GenBank/DDBJ databases">
        <authorList>
            <person name="Sharma Rahul"/>
            <person name="Thines Marco"/>
        </authorList>
    </citation>
    <scope>NUCLEOTIDE SEQUENCE [LARGE SCALE GENOMIC DNA]</scope>
</reference>
<dbReference type="RefSeq" id="XP_024578683.1">
    <property type="nucleotide sequence ID" value="XM_024728180.1"/>
</dbReference>
<dbReference type="EMBL" id="CCYD01000610">
    <property type="protein sequence ID" value="CEG42314.1"/>
    <property type="molecule type" value="Genomic_DNA"/>
</dbReference>
<accession>A0A0P1AME3</accession>
<evidence type="ECO:0000313" key="2">
    <source>
        <dbReference type="Proteomes" id="UP000054928"/>
    </source>
</evidence>
<dbReference type="AlphaFoldDB" id="A0A0P1AME3"/>
<evidence type="ECO:0000313" key="1">
    <source>
        <dbReference type="EMBL" id="CEG42314.1"/>
    </source>
</evidence>
<dbReference type="GeneID" id="36407653"/>
<protein>
    <submittedName>
        <fullName evidence="1">Uncharacterized protein</fullName>
    </submittedName>
</protein>